<gene>
    <name evidence="1" type="ORF">NDU88_005217</name>
</gene>
<evidence type="ECO:0000313" key="1">
    <source>
        <dbReference type="EMBL" id="KAJ1107828.1"/>
    </source>
</evidence>
<dbReference type="AlphaFoldDB" id="A0AAV7MVR3"/>
<organism evidence="1 2">
    <name type="scientific">Pleurodeles waltl</name>
    <name type="common">Iberian ribbed newt</name>
    <dbReference type="NCBI Taxonomy" id="8319"/>
    <lineage>
        <taxon>Eukaryota</taxon>
        <taxon>Metazoa</taxon>
        <taxon>Chordata</taxon>
        <taxon>Craniata</taxon>
        <taxon>Vertebrata</taxon>
        <taxon>Euteleostomi</taxon>
        <taxon>Amphibia</taxon>
        <taxon>Batrachia</taxon>
        <taxon>Caudata</taxon>
        <taxon>Salamandroidea</taxon>
        <taxon>Salamandridae</taxon>
        <taxon>Pleurodelinae</taxon>
        <taxon>Pleurodeles</taxon>
    </lineage>
</organism>
<accession>A0AAV7MVR3</accession>
<comment type="caution">
    <text evidence="1">The sequence shown here is derived from an EMBL/GenBank/DDBJ whole genome shotgun (WGS) entry which is preliminary data.</text>
</comment>
<protein>
    <submittedName>
        <fullName evidence="1">Uncharacterized protein</fullName>
    </submittedName>
</protein>
<dbReference type="EMBL" id="JANPWB010000013">
    <property type="protein sequence ID" value="KAJ1107828.1"/>
    <property type="molecule type" value="Genomic_DNA"/>
</dbReference>
<name>A0AAV7MVR3_PLEWA</name>
<proteinExistence type="predicted"/>
<sequence>MAQAAYGDRGHDARSRPWSKLWVCQHSQAVSATVRRQLCRSQDPVVTERGKTEMSRRSGLSALPAPTWYLERTAHKDVLTRCGQLAPAKTRHHEFAHEK</sequence>
<reference evidence="1" key="1">
    <citation type="journal article" date="2022" name="bioRxiv">
        <title>Sequencing and chromosome-scale assembly of the giantPleurodeles waltlgenome.</title>
        <authorList>
            <person name="Brown T."/>
            <person name="Elewa A."/>
            <person name="Iarovenko S."/>
            <person name="Subramanian E."/>
            <person name="Araus A.J."/>
            <person name="Petzold A."/>
            <person name="Susuki M."/>
            <person name="Suzuki K.-i.T."/>
            <person name="Hayashi T."/>
            <person name="Toyoda A."/>
            <person name="Oliveira C."/>
            <person name="Osipova E."/>
            <person name="Leigh N.D."/>
            <person name="Simon A."/>
            <person name="Yun M.H."/>
        </authorList>
    </citation>
    <scope>NUCLEOTIDE SEQUENCE</scope>
    <source>
        <strain evidence="1">20211129_DDA</strain>
        <tissue evidence="1">Liver</tissue>
    </source>
</reference>
<evidence type="ECO:0000313" key="2">
    <source>
        <dbReference type="Proteomes" id="UP001066276"/>
    </source>
</evidence>
<dbReference type="Proteomes" id="UP001066276">
    <property type="component" value="Chromosome 9"/>
</dbReference>
<keyword evidence="2" id="KW-1185">Reference proteome</keyword>